<feature type="domain" description="BHLH" evidence="25">
    <location>
        <begin position="453"/>
        <end position="503"/>
    </location>
</feature>
<evidence type="ECO:0000256" key="6">
    <source>
        <dbReference type="ARBA" id="ARBA00022692"/>
    </source>
</evidence>
<keyword evidence="13" id="KW-0472">Membrane</keyword>
<name>A0AA40I292_CNENI</name>
<evidence type="ECO:0000256" key="18">
    <source>
        <dbReference type="ARBA" id="ARBA00023242"/>
    </source>
</evidence>
<dbReference type="Proteomes" id="UP001177744">
    <property type="component" value="Unassembled WGS sequence"/>
</dbReference>
<evidence type="ECO:0000256" key="7">
    <source>
        <dbReference type="ARBA" id="ARBA00022824"/>
    </source>
</evidence>
<evidence type="ECO:0000256" key="24">
    <source>
        <dbReference type="SAM" id="MobiDB-lite"/>
    </source>
</evidence>
<feature type="compositionally biased region" description="Gly residues" evidence="24">
    <location>
        <begin position="200"/>
        <end position="209"/>
    </location>
</feature>
<comment type="similarity">
    <text evidence="20">Belongs to the SREBP family.</text>
</comment>
<evidence type="ECO:0000313" key="27">
    <source>
        <dbReference type="Proteomes" id="UP001177744"/>
    </source>
</evidence>
<dbReference type="GO" id="GO:0010886">
    <property type="term" value="P:positive regulation of cholesterol storage"/>
    <property type="evidence" value="ECO:0007669"/>
    <property type="project" value="TreeGrafter"/>
</dbReference>
<evidence type="ECO:0000259" key="25">
    <source>
        <dbReference type="PROSITE" id="PS50888"/>
    </source>
</evidence>
<evidence type="ECO:0000256" key="23">
    <source>
        <dbReference type="ARBA" id="ARBA00045168"/>
    </source>
</evidence>
<keyword evidence="19" id="KW-0968">Cytoplasmic vesicle</keyword>
<evidence type="ECO:0000256" key="15">
    <source>
        <dbReference type="ARBA" id="ARBA00023163"/>
    </source>
</evidence>
<keyword evidence="7" id="KW-0256">Endoplasmic reticulum</keyword>
<evidence type="ECO:0000256" key="11">
    <source>
        <dbReference type="ARBA" id="ARBA00023098"/>
    </source>
</evidence>
<dbReference type="SMART" id="SM00353">
    <property type="entry name" value="HLH"/>
    <property type="match status" value="1"/>
</dbReference>
<comment type="subcellular location">
    <subcellularLocation>
        <location evidence="3">Cytoplasmic vesicle</location>
        <location evidence="3">COPII-coated vesicle membrane</location>
        <topology evidence="3">Multi-pass membrane protein</topology>
    </subcellularLocation>
    <subcellularLocation>
        <location evidence="2">Endoplasmic reticulum membrane</location>
        <topology evidence="2">Multi-pass membrane protein</topology>
    </subcellularLocation>
    <subcellularLocation>
        <location evidence="4">Golgi apparatus membrane</location>
        <topology evidence="4">Multi-pass membrane protein</topology>
    </subcellularLocation>
    <subcellularLocation>
        <location evidence="1">Nucleus</location>
    </subcellularLocation>
</comment>
<keyword evidence="16" id="KW-1207">Sterol metabolism</keyword>
<keyword evidence="27" id="KW-1185">Reference proteome</keyword>
<evidence type="ECO:0000256" key="17">
    <source>
        <dbReference type="ARBA" id="ARBA00023221"/>
    </source>
</evidence>
<evidence type="ECO:0000256" key="1">
    <source>
        <dbReference type="ARBA" id="ARBA00004123"/>
    </source>
</evidence>
<reference evidence="26" key="1">
    <citation type="submission" date="2023-06" db="EMBL/GenBank/DDBJ databases">
        <title>Reference genome for the Northern bat (Eptesicus nilssonii), a most northern bat species.</title>
        <authorList>
            <person name="Laine V.N."/>
            <person name="Pulliainen A.T."/>
            <person name="Lilley T.M."/>
        </authorList>
    </citation>
    <scope>NUCLEOTIDE SEQUENCE</scope>
    <source>
        <strain evidence="26">BLF_Eptnil</strain>
        <tissue evidence="26">Kidney</tissue>
    </source>
</reference>
<feature type="compositionally biased region" description="Gly residues" evidence="24">
    <location>
        <begin position="181"/>
        <end position="192"/>
    </location>
</feature>
<dbReference type="FunFam" id="4.10.280.10:FF:000016">
    <property type="entry name" value="Sterol regulatory element-binding transcription factor 1"/>
    <property type="match status" value="1"/>
</dbReference>
<dbReference type="GO" id="GO:0000981">
    <property type="term" value="F:DNA-binding transcription factor activity, RNA polymerase II-specific"/>
    <property type="evidence" value="ECO:0007669"/>
    <property type="project" value="TreeGrafter"/>
</dbReference>
<keyword evidence="5" id="KW-0153">Cholesterol metabolism</keyword>
<dbReference type="CDD" id="cd18922">
    <property type="entry name" value="bHLHzip_SREBP2"/>
    <property type="match status" value="1"/>
</dbReference>
<dbReference type="Pfam" id="PF00010">
    <property type="entry name" value="HLH"/>
    <property type="match status" value="1"/>
</dbReference>
<evidence type="ECO:0000256" key="5">
    <source>
        <dbReference type="ARBA" id="ARBA00022548"/>
    </source>
</evidence>
<keyword evidence="6" id="KW-0812">Transmembrane</keyword>
<dbReference type="GO" id="GO:0005634">
    <property type="term" value="C:nucleus"/>
    <property type="evidence" value="ECO:0007669"/>
    <property type="project" value="UniProtKB-SubCell"/>
</dbReference>
<evidence type="ECO:0000256" key="8">
    <source>
        <dbReference type="ARBA" id="ARBA00022989"/>
    </source>
</evidence>
<evidence type="ECO:0000256" key="4">
    <source>
        <dbReference type="ARBA" id="ARBA00004653"/>
    </source>
</evidence>
<dbReference type="GO" id="GO:0012507">
    <property type="term" value="C:ER to Golgi transport vesicle membrane"/>
    <property type="evidence" value="ECO:0007669"/>
    <property type="project" value="UniProtKB-SubCell"/>
</dbReference>
<keyword evidence="9" id="KW-0805">Transcription regulation</keyword>
<dbReference type="InterPro" id="IPR036638">
    <property type="entry name" value="HLH_DNA-bd_sf"/>
</dbReference>
<keyword evidence="18" id="KW-0539">Nucleus</keyword>
<dbReference type="PANTHER" id="PTHR46062:SF3">
    <property type="entry name" value="STEROL REGULATORY ELEMENT-BINDING PROTEIN 2"/>
    <property type="match status" value="1"/>
</dbReference>
<evidence type="ECO:0000313" key="26">
    <source>
        <dbReference type="EMBL" id="KAK1341665.1"/>
    </source>
</evidence>
<evidence type="ECO:0000256" key="21">
    <source>
        <dbReference type="ARBA" id="ARBA00039750"/>
    </source>
</evidence>
<evidence type="ECO:0000256" key="13">
    <source>
        <dbReference type="ARBA" id="ARBA00023136"/>
    </source>
</evidence>
<gene>
    <name evidence="26" type="ORF">QTO34_018082</name>
</gene>
<dbReference type="GO" id="GO:0005789">
    <property type="term" value="C:endoplasmic reticulum membrane"/>
    <property type="evidence" value="ECO:0007669"/>
    <property type="project" value="UniProtKB-SubCell"/>
</dbReference>
<comment type="caution">
    <text evidence="26">The sequence shown here is derived from an EMBL/GenBank/DDBJ whole genome shotgun (WGS) entry which is preliminary data.</text>
</comment>
<keyword evidence="15" id="KW-0804">Transcription</keyword>
<evidence type="ECO:0000256" key="19">
    <source>
        <dbReference type="ARBA" id="ARBA00023329"/>
    </source>
</evidence>
<dbReference type="GO" id="GO:0008203">
    <property type="term" value="P:cholesterol metabolic process"/>
    <property type="evidence" value="ECO:0007669"/>
    <property type="project" value="UniProtKB-KW"/>
</dbReference>
<keyword evidence="17" id="KW-0753">Steroid metabolism</keyword>
<keyword evidence="11" id="KW-0443">Lipid metabolism</keyword>
<evidence type="ECO:0000256" key="9">
    <source>
        <dbReference type="ARBA" id="ARBA00023015"/>
    </source>
</evidence>
<feature type="compositionally biased region" description="Pro residues" evidence="24">
    <location>
        <begin position="246"/>
        <end position="265"/>
    </location>
</feature>
<dbReference type="GO" id="GO:0046983">
    <property type="term" value="F:protein dimerization activity"/>
    <property type="evidence" value="ECO:0007669"/>
    <property type="project" value="InterPro"/>
</dbReference>
<dbReference type="SUPFAM" id="SSF47459">
    <property type="entry name" value="HLH, helix-loop-helix DNA-binding domain"/>
    <property type="match status" value="1"/>
</dbReference>
<evidence type="ECO:0000256" key="16">
    <source>
        <dbReference type="ARBA" id="ARBA00023166"/>
    </source>
</evidence>
<evidence type="ECO:0000256" key="20">
    <source>
        <dbReference type="ARBA" id="ARBA00038460"/>
    </source>
</evidence>
<protein>
    <recommendedName>
        <fullName evidence="21">Sterol regulatory element-binding protein 2</fullName>
    </recommendedName>
    <alternativeName>
        <fullName evidence="22">Sterol regulatory element-binding transcription factor 2</fullName>
    </alternativeName>
</protein>
<evidence type="ECO:0000256" key="10">
    <source>
        <dbReference type="ARBA" id="ARBA00023034"/>
    </source>
</evidence>
<evidence type="ECO:0000256" key="22">
    <source>
        <dbReference type="ARBA" id="ARBA00042214"/>
    </source>
</evidence>
<dbReference type="GO" id="GO:0000139">
    <property type="term" value="C:Golgi membrane"/>
    <property type="evidence" value="ECO:0007669"/>
    <property type="project" value="UniProtKB-SubCell"/>
</dbReference>
<dbReference type="AlphaFoldDB" id="A0AA40I292"/>
<dbReference type="GO" id="GO:0000978">
    <property type="term" value="F:RNA polymerase II cis-regulatory region sequence-specific DNA binding"/>
    <property type="evidence" value="ECO:0007669"/>
    <property type="project" value="TreeGrafter"/>
</dbReference>
<feature type="region of interest" description="Disordered" evidence="24">
    <location>
        <begin position="1"/>
        <end position="51"/>
    </location>
</feature>
<dbReference type="GO" id="GO:0045944">
    <property type="term" value="P:positive regulation of transcription by RNA polymerase II"/>
    <property type="evidence" value="ECO:0007669"/>
    <property type="project" value="TreeGrafter"/>
</dbReference>
<dbReference type="Gene3D" id="4.10.280.10">
    <property type="entry name" value="Helix-loop-helix DNA-binding domain"/>
    <property type="match status" value="1"/>
</dbReference>
<feature type="compositionally biased region" description="Polar residues" evidence="24">
    <location>
        <begin position="213"/>
        <end position="233"/>
    </location>
</feature>
<evidence type="ECO:0000256" key="2">
    <source>
        <dbReference type="ARBA" id="ARBA00004477"/>
    </source>
</evidence>
<evidence type="ECO:0000256" key="14">
    <source>
        <dbReference type="ARBA" id="ARBA00023159"/>
    </source>
</evidence>
<feature type="region of interest" description="Disordered" evidence="24">
    <location>
        <begin position="181"/>
        <end position="269"/>
    </location>
</feature>
<comment type="function">
    <text evidence="23">Precursor of the transcription factor form (Processed sterol regulatory element-binding protein 2), which is embedded in the endoplasmic reticulum membrane. Low sterol concentrations promote processing of this form, releasing the transcription factor form that translocates into the nucleus and activates transcription of genes involved in cholesterol biosynthesis.</text>
</comment>
<dbReference type="EMBL" id="JAULJE010000007">
    <property type="protein sequence ID" value="KAK1341665.1"/>
    <property type="molecule type" value="Genomic_DNA"/>
</dbReference>
<dbReference type="PANTHER" id="PTHR46062">
    <property type="entry name" value="STEROL REGULATORY ELEMENT-BINDING PROTEIN"/>
    <property type="match status" value="1"/>
</dbReference>
<dbReference type="PROSITE" id="PS50888">
    <property type="entry name" value="BHLH"/>
    <property type="match status" value="1"/>
</dbReference>
<accession>A0AA40I292</accession>
<organism evidence="26 27">
    <name type="scientific">Cnephaeus nilssonii</name>
    <name type="common">Northern bat</name>
    <name type="synonym">Eptesicus nilssonii</name>
    <dbReference type="NCBI Taxonomy" id="3371016"/>
    <lineage>
        <taxon>Eukaryota</taxon>
        <taxon>Metazoa</taxon>
        <taxon>Chordata</taxon>
        <taxon>Craniata</taxon>
        <taxon>Vertebrata</taxon>
        <taxon>Euteleostomi</taxon>
        <taxon>Mammalia</taxon>
        <taxon>Eutheria</taxon>
        <taxon>Laurasiatheria</taxon>
        <taxon>Chiroptera</taxon>
        <taxon>Yangochiroptera</taxon>
        <taxon>Vespertilionidae</taxon>
        <taxon>Cnephaeus</taxon>
    </lineage>
</organism>
<keyword evidence="10" id="KW-0333">Golgi apparatus</keyword>
<evidence type="ECO:0000256" key="3">
    <source>
        <dbReference type="ARBA" id="ARBA00004557"/>
    </source>
</evidence>
<keyword evidence="14" id="KW-0010">Activator</keyword>
<proteinExistence type="inferred from homology"/>
<sequence>MHGERGRMPQAGVQRGPLGHPAAPHRSQSGSGLSPGRPRRSARVRTYGEPDWPLGPGSCGLAHLEEAMQVQGGLRRDGGAERVEERGKVREKHRCEKHTNRLPPAQALTRAWAREESATKACLCWPFTYMVSYVLLLILSPIERQKSFAVYELKEMLQFVSNQVGEFSDLFSEQLCGSFPGGGGSGGGGGGSSSTSSSSNGGGSAGGAGEPSMQRSFSQVPLPSFSPSATSPQAAALQVKVSPASVPNPPRATPVLQPRPQPQPQPQLQQQTVMITPTFSTAPQTRIIQQPLIYQNAATSFQVLQPQVQSLVTSSQVQPVTIQQQVQTVQAQRVLTQTANGTLQTLAPATVQTVAAPQVQQVPVLVQPQIIKTDSLVLTTLKTDGSPVMATVQNPALTALTTPFRQPPCKYQGVVMSSGTILTTMPVMMGQEKVPIKQVPGGVKQLEPPKEGERRTTHNIIEKRYRSSINDKIIELKDLVMGTDAKMHKSGVLRKAIDYIKYLQQVNHKLRQENMVLKLASQKNSECSWREWLSGTVTEVLCGHQGGPLMRKRCLRGWSRSRAIAPQLAQPSPLPQPRWSSVETDRLPECASDWVEGGRHSRGSSLGSMLKFIHLLHAPLICLLALGHALPPGFPPSGSVVSQRAHETSSGGWFDWMMPTLLLWLVNGVIVLSVFVKLLVHGEPVIQPHSRSSVQVWSLRFRSDGGLSLRGFCGGAANLQTCLSVLGRALPTSRLDLACSLSWNVIRYSLQKLRLVRWLLKKALGRALTKETEFMYFSFVSAVTVLGKQEKLGLVSVSASTGKLPAGSACSDIHMALCAVNLAECAEEKIPPSTLVEIHLTAAMGLKTRCGGKLGFLASYFLSRAQSLCGPERNAIPDSLRWLCHPLGQKFFMERSWSVTSAAKESLYCAQRNPADPVAQVHQAFCKNLLERAVESLVKPQAKKKAGDQEEESCEFSSALEYLKLLNSFVDSVGIVTPPFSCSSVLKSALGPDVVCRWWTSAITMVIGWLQGDDAAVRAHFTEVERVPKALEVTESPLVKAVLHACRAMHASLPGKADAQQTSLCHCERASGHLWSSLNVSGATCDPTLNHVVQLLISDLLLSLRTALWQKQAGASQALGETYHASGAELAGFQRDLGSLRRLAHSFCPAYRKVFLHEATVRLMAGASPTRTHQLLEHSLRGALRRAQSTVSPAPRPGGLVAGHCHPAGLPPPSPLLPLLPGQRAVLLAEAARTLEKVGDRRSSNDCQQMIVKLGGGTAIAAS</sequence>
<keyword evidence="8" id="KW-1133">Transmembrane helix</keyword>
<evidence type="ECO:0000256" key="12">
    <source>
        <dbReference type="ARBA" id="ARBA00023125"/>
    </source>
</evidence>
<dbReference type="InterPro" id="IPR011598">
    <property type="entry name" value="bHLH_dom"/>
</dbReference>
<keyword evidence="12" id="KW-0238">DNA-binding</keyword>